<sequence>MLLKYKPKDKVAKKECLLKRAHDLAEGKTPEAKNPTKYDLDHVTYLIEQNKAQLLVIAHDVDPNRVGCLASFIVQKDGNPILHCEREIFTTVKNEDKLEFRKIIEAIKANFNDNMISIGSGVVGSCV</sequence>
<comment type="caution">
    <text evidence="1">The sequence shown here is derived from an EMBL/GenBank/DDBJ whole genome shotgun (WGS) entry which is preliminary data.</text>
</comment>
<dbReference type="InterPro" id="IPR029064">
    <property type="entry name" value="Ribosomal_eL30-like_sf"/>
</dbReference>
<reference evidence="1 2" key="1">
    <citation type="submission" date="2024-02" db="EMBL/GenBank/DDBJ databases">
        <authorList>
            <person name="Vignale AGUSTIN F."/>
            <person name="Sosa J E."/>
            <person name="Modenutti C."/>
        </authorList>
    </citation>
    <scope>NUCLEOTIDE SEQUENCE [LARGE SCALE GENOMIC DNA]</scope>
</reference>
<dbReference type="Proteomes" id="UP001642360">
    <property type="component" value="Unassembled WGS sequence"/>
</dbReference>
<proteinExistence type="predicted"/>
<evidence type="ECO:0000313" key="2">
    <source>
        <dbReference type="Proteomes" id="UP001642360"/>
    </source>
</evidence>
<dbReference type="AlphaFoldDB" id="A0ABC8SU16"/>
<dbReference type="EMBL" id="CAUOFW020003514">
    <property type="protein sequence ID" value="CAK9160405.1"/>
    <property type="molecule type" value="Genomic_DNA"/>
</dbReference>
<gene>
    <name evidence="1" type="ORF">ILEXP_LOCUS29161</name>
</gene>
<dbReference type="Gene3D" id="3.30.1330.30">
    <property type="match status" value="1"/>
</dbReference>
<organism evidence="1 2">
    <name type="scientific">Ilex paraguariensis</name>
    <name type="common">yerba mate</name>
    <dbReference type="NCBI Taxonomy" id="185542"/>
    <lineage>
        <taxon>Eukaryota</taxon>
        <taxon>Viridiplantae</taxon>
        <taxon>Streptophyta</taxon>
        <taxon>Embryophyta</taxon>
        <taxon>Tracheophyta</taxon>
        <taxon>Spermatophyta</taxon>
        <taxon>Magnoliopsida</taxon>
        <taxon>eudicotyledons</taxon>
        <taxon>Gunneridae</taxon>
        <taxon>Pentapetalae</taxon>
        <taxon>asterids</taxon>
        <taxon>campanulids</taxon>
        <taxon>Aquifoliales</taxon>
        <taxon>Aquifoliaceae</taxon>
        <taxon>Ilex</taxon>
    </lineage>
</organism>
<name>A0ABC8SU16_9AQUA</name>
<evidence type="ECO:0000313" key="1">
    <source>
        <dbReference type="EMBL" id="CAK9160405.1"/>
    </source>
</evidence>
<keyword evidence="2" id="KW-1185">Reference proteome</keyword>
<accession>A0ABC8SU16</accession>
<dbReference type="SUPFAM" id="SSF55315">
    <property type="entry name" value="L30e-like"/>
    <property type="match status" value="1"/>
</dbReference>
<protein>
    <submittedName>
        <fullName evidence="1">Uncharacterized protein</fullName>
    </submittedName>
</protein>